<evidence type="ECO:0000313" key="2">
    <source>
        <dbReference type="Proteomes" id="UP000837857"/>
    </source>
</evidence>
<reference evidence="1" key="1">
    <citation type="submission" date="2022-03" db="EMBL/GenBank/DDBJ databases">
        <authorList>
            <person name="Martin H S."/>
        </authorList>
    </citation>
    <scope>NUCLEOTIDE SEQUENCE</scope>
</reference>
<proteinExistence type="predicted"/>
<feature type="non-terminal residue" evidence="1">
    <location>
        <position position="1"/>
    </location>
</feature>
<dbReference type="EMBL" id="OW152826">
    <property type="protein sequence ID" value="CAH2042213.1"/>
    <property type="molecule type" value="Genomic_DNA"/>
</dbReference>
<dbReference type="Proteomes" id="UP000837857">
    <property type="component" value="Chromosome 14"/>
</dbReference>
<evidence type="ECO:0000313" key="1">
    <source>
        <dbReference type="EMBL" id="CAH2042213.1"/>
    </source>
</evidence>
<protein>
    <submittedName>
        <fullName evidence="1">Uncharacterized protein</fullName>
    </submittedName>
</protein>
<keyword evidence="2" id="KW-1185">Reference proteome</keyword>
<sequence length="170" mass="17366">MVPNAFSAPLVNAATFGAAVGAFKGALNGAAVAGAGAAVAKNVDAIVKFIGSKALGALAAKGAFLKGIALKSAVHGATLGAGVAIGAAVASHKPHVFDHGTGIEHHDAPILLESFPSYHEEHLHESAPALDAALFHQQTHEVPYGEFAAYHGSAPSTLQHPQQYVEDFYR</sequence>
<name>A0ABN8HVX8_9NEOP</name>
<organism evidence="1 2">
    <name type="scientific">Iphiclides podalirius</name>
    <name type="common">scarce swallowtail</name>
    <dbReference type="NCBI Taxonomy" id="110791"/>
    <lineage>
        <taxon>Eukaryota</taxon>
        <taxon>Metazoa</taxon>
        <taxon>Ecdysozoa</taxon>
        <taxon>Arthropoda</taxon>
        <taxon>Hexapoda</taxon>
        <taxon>Insecta</taxon>
        <taxon>Pterygota</taxon>
        <taxon>Neoptera</taxon>
        <taxon>Endopterygota</taxon>
        <taxon>Lepidoptera</taxon>
        <taxon>Glossata</taxon>
        <taxon>Ditrysia</taxon>
        <taxon>Papilionoidea</taxon>
        <taxon>Papilionidae</taxon>
        <taxon>Papilioninae</taxon>
        <taxon>Iphiclides</taxon>
    </lineage>
</organism>
<accession>A0ABN8HVX8</accession>
<gene>
    <name evidence="1" type="ORF">IPOD504_LOCUS3662</name>
</gene>